<keyword evidence="2" id="KW-0413">Isomerase</keyword>
<evidence type="ECO:0000259" key="1">
    <source>
        <dbReference type="Pfam" id="PF11716"/>
    </source>
</evidence>
<dbReference type="InterPro" id="IPR036527">
    <property type="entry name" value="SCP2_sterol-bd_dom_sf"/>
</dbReference>
<organism evidence="2 3">
    <name type="scientific">Kibdelosporangium philippinense</name>
    <dbReference type="NCBI Taxonomy" id="211113"/>
    <lineage>
        <taxon>Bacteria</taxon>
        <taxon>Bacillati</taxon>
        <taxon>Actinomycetota</taxon>
        <taxon>Actinomycetes</taxon>
        <taxon>Pseudonocardiales</taxon>
        <taxon>Pseudonocardiaceae</taxon>
        <taxon>Kibdelosporangium</taxon>
    </lineage>
</organism>
<keyword evidence="3" id="KW-1185">Reference proteome</keyword>
<dbReference type="Pfam" id="PF11716">
    <property type="entry name" value="MDMPI_N"/>
    <property type="match status" value="1"/>
</dbReference>
<dbReference type="SUPFAM" id="SSF109854">
    <property type="entry name" value="DinB/YfiT-like putative metalloenzymes"/>
    <property type="match status" value="1"/>
</dbReference>
<comment type="caution">
    <text evidence="2">The sequence shown here is derived from an EMBL/GenBank/DDBJ whole genome shotgun (WGS) entry which is preliminary data.</text>
</comment>
<dbReference type="InterPro" id="IPR017517">
    <property type="entry name" value="Maleyloyr_isom"/>
</dbReference>
<dbReference type="RefSeq" id="WP_233725787.1">
    <property type="nucleotide sequence ID" value="NZ_JAJVCN010000001.1"/>
</dbReference>
<dbReference type="Gene3D" id="1.20.120.450">
    <property type="entry name" value="dinb family like domain"/>
    <property type="match status" value="1"/>
</dbReference>
<gene>
    <name evidence="2" type="ORF">LWC34_15640</name>
</gene>
<dbReference type="EMBL" id="JAJVCN010000001">
    <property type="protein sequence ID" value="MCE7004257.1"/>
    <property type="molecule type" value="Genomic_DNA"/>
</dbReference>
<proteinExistence type="predicted"/>
<dbReference type="GO" id="GO:0016853">
    <property type="term" value="F:isomerase activity"/>
    <property type="evidence" value="ECO:0007669"/>
    <property type="project" value="UniProtKB-KW"/>
</dbReference>
<accession>A0ABS8ZEJ2</accession>
<evidence type="ECO:0000313" key="2">
    <source>
        <dbReference type="EMBL" id="MCE7004257.1"/>
    </source>
</evidence>
<dbReference type="Proteomes" id="UP001521150">
    <property type="component" value="Unassembled WGS sequence"/>
</dbReference>
<dbReference type="NCBIfam" id="TIGR03083">
    <property type="entry name" value="maleylpyruvate isomerase family mycothiol-dependent enzyme"/>
    <property type="match status" value="1"/>
</dbReference>
<feature type="domain" description="Mycothiol-dependent maleylpyruvate isomerase metal-binding" evidence="1">
    <location>
        <begin position="15"/>
        <end position="148"/>
    </location>
</feature>
<dbReference type="SUPFAM" id="SSF55718">
    <property type="entry name" value="SCP-like"/>
    <property type="match status" value="1"/>
</dbReference>
<evidence type="ECO:0000313" key="3">
    <source>
        <dbReference type="Proteomes" id="UP001521150"/>
    </source>
</evidence>
<dbReference type="InterPro" id="IPR024344">
    <property type="entry name" value="MDMPI_metal-binding"/>
</dbReference>
<name>A0ABS8ZEJ2_9PSEU</name>
<reference evidence="2 3" key="1">
    <citation type="submission" date="2021-12" db="EMBL/GenBank/DDBJ databases">
        <title>Genome sequence of Kibdelosporangium philippinense ATCC 49844.</title>
        <authorList>
            <person name="Fedorov E.A."/>
            <person name="Omeragic M."/>
            <person name="Shalygina K.F."/>
            <person name="Maclea K.S."/>
        </authorList>
    </citation>
    <scope>NUCLEOTIDE SEQUENCE [LARGE SCALE GENOMIC DNA]</scope>
    <source>
        <strain evidence="2 3">ATCC 49844</strain>
    </source>
</reference>
<protein>
    <submittedName>
        <fullName evidence="2">Maleylpyruvate isomerase family mycothiol-dependent enzyme</fullName>
    </submittedName>
</protein>
<sequence length="215" mass="23869">MRNDVTDAIRWMTDGHAYFLSRLASASDDDLIGASRLPGWSGRHVLSHVGHNARALGRLAHWAATGERTPMYPDPQARIDEIESGAQWPVRYLREFVDVEQNKLAEALASLTDAMWHAEVVTAQGRVVPASTVPWLRSREVWVHACDLPSGGDFAHFPADFLDALIDDALARRAAQSVVVNVSSRDRTTEFARWLTGRGEAPRTNSPLPDLPPWL</sequence>
<dbReference type="InterPro" id="IPR034660">
    <property type="entry name" value="DinB/YfiT-like"/>
</dbReference>